<evidence type="ECO:0000313" key="3">
    <source>
        <dbReference type="EMBL" id="MCM2577512.1"/>
    </source>
</evidence>
<reference evidence="3" key="1">
    <citation type="journal article" date="2023" name="Int. J. Syst. Evol. Microbiol.">
        <title>Streptomyces meridianus sp. nov. isolated from brackish water of the Tagus estuary in Alcochete, Portugal.</title>
        <authorList>
            <person name="Santos J.D.N."/>
            <person name="Klimek D."/>
            <person name="Calusinska M."/>
            <person name="Lobo Da Cunha A."/>
            <person name="Catita J."/>
            <person name="Goncalves H."/>
            <person name="Gonzalez I."/>
            <person name="Reyes F."/>
            <person name="Lage O.M."/>
        </authorList>
    </citation>
    <scope>NUCLEOTIDE SEQUENCE</scope>
    <source>
        <strain evidence="3">MTZ3.1</strain>
    </source>
</reference>
<keyword evidence="2" id="KW-1133">Transmembrane helix</keyword>
<organism evidence="3 4">
    <name type="scientific">Streptomyces meridianus</name>
    <dbReference type="NCBI Taxonomy" id="2938945"/>
    <lineage>
        <taxon>Bacteria</taxon>
        <taxon>Bacillati</taxon>
        <taxon>Actinomycetota</taxon>
        <taxon>Actinomycetes</taxon>
        <taxon>Kitasatosporales</taxon>
        <taxon>Streptomycetaceae</taxon>
        <taxon>Streptomyces</taxon>
    </lineage>
</organism>
<dbReference type="NCBIfam" id="NF033218">
    <property type="entry name" value="anchor_AmaP"/>
    <property type="match status" value="1"/>
</dbReference>
<accession>A0ABT0X4Q0</accession>
<keyword evidence="2" id="KW-0472">Membrane</keyword>
<proteinExistence type="predicted"/>
<keyword evidence="2" id="KW-0812">Transmembrane</keyword>
<protein>
    <submittedName>
        <fullName evidence="3">Alkaline shock response membrane anchor protein AmaP</fullName>
    </submittedName>
</protein>
<sequence length="222" mass="24350">MNRVIGKVNRVLLGLAGLGLFVLGGSVLVGSLDLAARWDFSLPGWWPFRGPDDVLLGEEGRTRFRDDGWWWPVVFAVLGLLLALFLWWLLAQFRRYRIAEILVESGDGAGAVLRGRALENAIAAEADSLEGISRTQVRLTGRRTQPRARLAMLLEARARPARSLARVSGEALLHARKSSGLDRLPAEVRLRAARRPAANAPPGGRQKLLRDPPSTGSITPVR</sequence>
<feature type="transmembrane region" description="Helical" evidence="2">
    <location>
        <begin position="69"/>
        <end position="90"/>
    </location>
</feature>
<feature type="region of interest" description="Disordered" evidence="1">
    <location>
        <begin position="193"/>
        <end position="222"/>
    </location>
</feature>
<feature type="compositionally biased region" description="Low complexity" evidence="1">
    <location>
        <begin position="195"/>
        <end position="205"/>
    </location>
</feature>
<keyword evidence="4" id="KW-1185">Reference proteome</keyword>
<evidence type="ECO:0000256" key="1">
    <source>
        <dbReference type="SAM" id="MobiDB-lite"/>
    </source>
</evidence>
<dbReference type="RefSeq" id="WP_251412419.1">
    <property type="nucleotide sequence ID" value="NZ_JAMQGM010000019.1"/>
</dbReference>
<evidence type="ECO:0000313" key="4">
    <source>
        <dbReference type="Proteomes" id="UP001167160"/>
    </source>
</evidence>
<name>A0ABT0X4Q0_9ACTN</name>
<dbReference type="EMBL" id="JAMQGM010000019">
    <property type="protein sequence ID" value="MCM2577512.1"/>
    <property type="molecule type" value="Genomic_DNA"/>
</dbReference>
<dbReference type="Proteomes" id="UP001167160">
    <property type="component" value="Unassembled WGS sequence"/>
</dbReference>
<gene>
    <name evidence="3" type="primary">amaP</name>
    <name evidence="3" type="ORF">M1E25_09115</name>
</gene>
<evidence type="ECO:0000256" key="2">
    <source>
        <dbReference type="SAM" id="Phobius"/>
    </source>
</evidence>
<comment type="caution">
    <text evidence="3">The sequence shown here is derived from an EMBL/GenBank/DDBJ whole genome shotgun (WGS) entry which is preliminary data.</text>
</comment>